<dbReference type="OrthoDB" id="10255522at2759"/>
<reference evidence="3 4" key="1">
    <citation type="submission" date="2019-07" db="EMBL/GenBank/DDBJ databases">
        <title>De Novo Assembly of kiwifruit Actinidia rufa.</title>
        <authorList>
            <person name="Sugita-Konishi S."/>
            <person name="Sato K."/>
            <person name="Mori E."/>
            <person name="Abe Y."/>
            <person name="Kisaki G."/>
            <person name="Hamano K."/>
            <person name="Suezawa K."/>
            <person name="Otani M."/>
            <person name="Fukuda T."/>
            <person name="Manabe T."/>
            <person name="Gomi K."/>
            <person name="Tabuchi M."/>
            <person name="Akimitsu K."/>
            <person name="Kataoka I."/>
        </authorList>
    </citation>
    <scope>NUCLEOTIDE SEQUENCE [LARGE SCALE GENOMIC DNA]</scope>
    <source>
        <strain evidence="4">cv. Fuchu</strain>
    </source>
</reference>
<protein>
    <submittedName>
        <fullName evidence="3">TGN-related, localized SYP41 interacting protein</fullName>
    </submittedName>
</protein>
<name>A0A7J0HEN1_9ERIC</name>
<evidence type="ECO:0000313" key="3">
    <source>
        <dbReference type="EMBL" id="GFZ21184.1"/>
    </source>
</evidence>
<sequence>MSENHDCSGAVENGDVNDSQSRDEDAAGSAESGEVPVDVEPFNQEPDVLQVDHVEQSNGVLLTVDDSAENDPNDVRATEDGGKEDMFVDCPDELIVSDNREAIPILEIQQRSEENDDVEDTLVHESDNGAHVHDLTDELVHLRAVLEKTIDEKECSAREYKDEREALMKELANLHHQLKSLSGHKSLLNESSGGLADGFHEEAMEEVGDKISLLDKPLHDMMHECSKFAVNALEQWSQKEETFREFYVMKGQEIEDLHAKVQVEQQYIESTTNRVLASLAMAVNEEELLNDSISGKMSRVEKNAYLLIEKYNYFLNETDLLRQCLTEVRSDFSVQDEFWTTFVSARDALLEFKRNEVALAQKISNLEDENKKLMEQIDKGKKMVEMANADVETLKVELEHEKTKFANTKEKLSLAVTKGKALVQQRDSLKQSLAEKTSELEKCLTELQEKSTALEAAEISKEELIRTDKLAASLQEALSQRNTILAQCEEILSQTTAAHELQSADTIERVKWLADERNTLKSVKLEFDKLIDALSWVDLPENISPSDLEYRVNWLVESLSQAKGEAYKLQGEIARTSEVANSEIERLTTLLIAETQTKHYLQEELDDVIHKYEESVEKEHQVSSEKDRIVSMLLEASGLPMDSQEEADQPPSDVAMLIDRCFGKVKERSCGSFEPSGLEVESYERIQTLLYIKDQELVLCEKLLEEDVLVRSKLNTLLADLETASQELESVKDEKSALQKDLERSEEKSALLREKLSMAVKKGKGLVQEREKLRKLIDEKTAEIEKLKLEVQQQESALDDCKDQITKLSADVELVPKLEADLSTVTDRKDQLEGFLVESNNMLQRVIESTDSIVVPVDLTFEEPVEKVQWIAGYVNECQVAKMHVTQELENLKLESTSLSRKLAEAYTANKSLEEALSMAENNISLLGEEKRELQVDKTYVEQELQKALEEASSQAGKFVEVCATTKSLEDALSEAENKISVLMNEKEDAQFSRAASETELEKVREEAAIQTTKLAEAHRSIKLLEDALSHLQMNVSLLSEENNNVQFGRTNLENEMKKLKEEADTQSIKLADSSSTIKSLEDALLEAENNISELLVEKKKAEEDTSALNSKLNACMEELAGTTGSLESRSLELSSHLNNLQLLLKDQNVLCVLARSFKIKFESLKDMDLLLKDIKNHFVQMESEALQSYPVTEEDSLLSKFSAGLDNIENVEMDNGEDNAEDGDGLESSFQKTVEVFHFRNKILEGKVEAFSTSMDEFIAALLTKLQATRDELVLKLEHMKSLKQKLNSLEMGRQAQEDKIAMLENEIRILLSACSGATQELEVEVDNYPVELSSALDLEKLNLYSKVREVSRDAVSEHQQRFDTSKHVNMAKNLLLAAKKVGALAKQLENVRNESADEIKDLKDELTETRTTLANAIEERDQYQNRLSKLESDLEALQSSYQEMRFKIQDYQAKEDELNDREAEISSFHNSLLMKEKEAEDSFLSASQVKYLYEKINDIEVPFTEFQVGDTEFNDSSHAKKLFYIIDAVASMQRQINLLSDDKEELQSTLVKQVHQIENLKEEVEERTKEKEYYETMKNELVELELGLDNIIQKLGGNDLVGDQKKSAGVRGLVTVLEKLVLAMIFEYENSKSKAQELGAKFLGSQKVVDELSTRVKLLENSNQGRSSSPPEVAQETSIFEATSLPGRSEITEIEDVGSLAKKAVAPVPSAAHVRTLRKGSNDHLAINIDSESDRLIKNEETDEDKGVFSEGCWFFLDIKIQCNLYRAPVLQGIWWSSFDESSKSEIRPYCLLAVPAFMATGHDLVTKRVIVLSELCQLHSFTAKASCTIVVF</sequence>
<evidence type="ECO:0000256" key="1">
    <source>
        <dbReference type="SAM" id="Coils"/>
    </source>
</evidence>
<feature type="coiled-coil region" evidence="1">
    <location>
        <begin position="1531"/>
        <end position="1596"/>
    </location>
</feature>
<feature type="coiled-coil region" evidence="1">
    <location>
        <begin position="143"/>
        <end position="177"/>
    </location>
</feature>
<feature type="region of interest" description="Disordered" evidence="2">
    <location>
        <begin position="1"/>
        <end position="46"/>
    </location>
</feature>
<dbReference type="PANTHER" id="PTHR43939:SF68">
    <property type="entry name" value="CENTROSOMAL PROTEIN OF 290 KDA-LIKE"/>
    <property type="match status" value="1"/>
</dbReference>
<gene>
    <name evidence="3" type="ORF">Acr_29g0003460</name>
</gene>
<keyword evidence="4" id="KW-1185">Reference proteome</keyword>
<feature type="compositionally biased region" description="Basic and acidic residues" evidence="2">
    <location>
        <begin position="73"/>
        <end position="86"/>
    </location>
</feature>
<dbReference type="PANTHER" id="PTHR43939">
    <property type="entry name" value="COILED-COIL DOMAIN-CONTAINING PROTEIN 158"/>
    <property type="match status" value="1"/>
</dbReference>
<organism evidence="3 4">
    <name type="scientific">Actinidia rufa</name>
    <dbReference type="NCBI Taxonomy" id="165716"/>
    <lineage>
        <taxon>Eukaryota</taxon>
        <taxon>Viridiplantae</taxon>
        <taxon>Streptophyta</taxon>
        <taxon>Embryophyta</taxon>
        <taxon>Tracheophyta</taxon>
        <taxon>Spermatophyta</taxon>
        <taxon>Magnoliopsida</taxon>
        <taxon>eudicotyledons</taxon>
        <taxon>Gunneridae</taxon>
        <taxon>Pentapetalae</taxon>
        <taxon>asterids</taxon>
        <taxon>Ericales</taxon>
        <taxon>Actinidiaceae</taxon>
        <taxon>Actinidia</taxon>
    </lineage>
</organism>
<feature type="coiled-coil region" evidence="1">
    <location>
        <begin position="903"/>
        <end position="1119"/>
    </location>
</feature>
<dbReference type="Gene3D" id="1.20.120.1030">
    <property type="entry name" value="Motility repressor MogR, DNA-binding domain"/>
    <property type="match status" value="1"/>
</dbReference>
<accession>A0A7J0HEN1</accession>
<evidence type="ECO:0000313" key="4">
    <source>
        <dbReference type="Proteomes" id="UP000585474"/>
    </source>
</evidence>
<feature type="coiled-coil region" evidence="1">
    <location>
        <begin position="349"/>
        <end position="467"/>
    </location>
</feature>
<dbReference type="InterPro" id="IPR038245">
    <property type="entry name" value="MogR_DNA-bd_sf"/>
</dbReference>
<feature type="coiled-coil region" evidence="1">
    <location>
        <begin position="1281"/>
        <end position="1315"/>
    </location>
</feature>
<proteinExistence type="predicted"/>
<dbReference type="Proteomes" id="UP000585474">
    <property type="component" value="Unassembled WGS sequence"/>
</dbReference>
<feature type="coiled-coil region" evidence="1">
    <location>
        <begin position="711"/>
        <end position="811"/>
    </location>
</feature>
<evidence type="ECO:0000256" key="2">
    <source>
        <dbReference type="SAM" id="MobiDB-lite"/>
    </source>
</evidence>
<feature type="coiled-coil region" evidence="1">
    <location>
        <begin position="1387"/>
        <end position="1463"/>
    </location>
</feature>
<keyword evidence="1" id="KW-0175">Coiled coil</keyword>
<dbReference type="EMBL" id="BJWL01000029">
    <property type="protein sequence ID" value="GFZ21184.1"/>
    <property type="molecule type" value="Genomic_DNA"/>
</dbReference>
<comment type="caution">
    <text evidence="3">The sequence shown here is derived from an EMBL/GenBank/DDBJ whole genome shotgun (WGS) entry which is preliminary data.</text>
</comment>
<dbReference type="SUPFAM" id="SSF57997">
    <property type="entry name" value="Tropomyosin"/>
    <property type="match status" value="1"/>
</dbReference>
<feature type="region of interest" description="Disordered" evidence="2">
    <location>
        <begin position="64"/>
        <end position="86"/>
    </location>
</feature>